<reference evidence="10 11" key="1">
    <citation type="submission" date="2017-01" db="EMBL/GenBank/DDBJ databases">
        <title>The recent genome duplication of the halophilic yeast Hortaea werneckii: insights from long-read sequencing.</title>
        <authorList>
            <person name="Sinha S."/>
            <person name="Flibotte S."/>
            <person name="Neira M."/>
            <person name="Lenassi M."/>
            <person name="Gostincar C."/>
            <person name="Stajich J.E."/>
            <person name="Nislow C.E."/>
        </authorList>
    </citation>
    <scope>NUCLEOTIDE SEQUENCE [LARGE SCALE GENOMIC DNA]</scope>
    <source>
        <strain evidence="10 11">EXF-2000</strain>
    </source>
</reference>
<evidence type="ECO:0000256" key="1">
    <source>
        <dbReference type="ARBA" id="ARBA00004141"/>
    </source>
</evidence>
<feature type="transmembrane region" description="Helical" evidence="8">
    <location>
        <begin position="364"/>
        <end position="383"/>
    </location>
</feature>
<dbReference type="FunFam" id="1.20.1250.20:FF:000090">
    <property type="entry name" value="MFS sugar transporter, putative"/>
    <property type="match status" value="1"/>
</dbReference>
<keyword evidence="3 7" id="KW-0813">Transport</keyword>
<dbReference type="GO" id="GO:0005351">
    <property type="term" value="F:carbohydrate:proton symporter activity"/>
    <property type="evidence" value="ECO:0007669"/>
    <property type="project" value="TreeGrafter"/>
</dbReference>
<evidence type="ECO:0000256" key="8">
    <source>
        <dbReference type="SAM" id="Phobius"/>
    </source>
</evidence>
<evidence type="ECO:0000256" key="3">
    <source>
        <dbReference type="ARBA" id="ARBA00022448"/>
    </source>
</evidence>
<dbReference type="InterPro" id="IPR020846">
    <property type="entry name" value="MFS_dom"/>
</dbReference>
<feature type="transmembrane region" description="Helical" evidence="8">
    <location>
        <begin position="336"/>
        <end position="358"/>
    </location>
</feature>
<dbReference type="PROSITE" id="PS50850">
    <property type="entry name" value="MFS"/>
    <property type="match status" value="1"/>
</dbReference>
<accession>A0A1Z5SQB5</accession>
<gene>
    <name evidence="10" type="ORF">BTJ68_14517</name>
</gene>
<evidence type="ECO:0000259" key="9">
    <source>
        <dbReference type="PROSITE" id="PS50850"/>
    </source>
</evidence>
<evidence type="ECO:0000256" key="7">
    <source>
        <dbReference type="RuleBase" id="RU003346"/>
    </source>
</evidence>
<dbReference type="Proteomes" id="UP000194280">
    <property type="component" value="Unassembled WGS sequence"/>
</dbReference>
<dbReference type="InterPro" id="IPR005828">
    <property type="entry name" value="MFS_sugar_transport-like"/>
</dbReference>
<dbReference type="InterPro" id="IPR036259">
    <property type="entry name" value="MFS_trans_sf"/>
</dbReference>
<evidence type="ECO:0000256" key="6">
    <source>
        <dbReference type="ARBA" id="ARBA00023136"/>
    </source>
</evidence>
<organism evidence="10 11">
    <name type="scientific">Hortaea werneckii EXF-2000</name>
    <dbReference type="NCBI Taxonomy" id="1157616"/>
    <lineage>
        <taxon>Eukaryota</taxon>
        <taxon>Fungi</taxon>
        <taxon>Dikarya</taxon>
        <taxon>Ascomycota</taxon>
        <taxon>Pezizomycotina</taxon>
        <taxon>Dothideomycetes</taxon>
        <taxon>Dothideomycetidae</taxon>
        <taxon>Mycosphaerellales</taxon>
        <taxon>Teratosphaeriaceae</taxon>
        <taxon>Hortaea</taxon>
    </lineage>
</organism>
<feature type="transmembrane region" description="Helical" evidence="8">
    <location>
        <begin position="404"/>
        <end position="425"/>
    </location>
</feature>
<dbReference type="Gene3D" id="1.20.1250.20">
    <property type="entry name" value="MFS general substrate transporter like domains"/>
    <property type="match status" value="1"/>
</dbReference>
<dbReference type="Pfam" id="PF00083">
    <property type="entry name" value="Sugar_tr"/>
    <property type="match status" value="1"/>
</dbReference>
<comment type="caution">
    <text evidence="10">The sequence shown here is derived from an EMBL/GenBank/DDBJ whole genome shotgun (WGS) entry which is preliminary data.</text>
</comment>
<dbReference type="InterPro" id="IPR003663">
    <property type="entry name" value="Sugar/inositol_transpt"/>
</dbReference>
<dbReference type="InterPro" id="IPR050360">
    <property type="entry name" value="MFS_Sugar_Transporters"/>
</dbReference>
<feature type="transmembrane region" description="Helical" evidence="8">
    <location>
        <begin position="62"/>
        <end position="82"/>
    </location>
</feature>
<dbReference type="VEuPathDB" id="FungiDB:BTJ68_14517"/>
<dbReference type="STRING" id="1157616.A0A1Z5SQB5"/>
<keyword evidence="4 8" id="KW-0812">Transmembrane</keyword>
<dbReference type="InterPro" id="IPR005829">
    <property type="entry name" value="Sugar_transporter_CS"/>
</dbReference>
<dbReference type="SUPFAM" id="SSF103473">
    <property type="entry name" value="MFS general substrate transporter"/>
    <property type="match status" value="1"/>
</dbReference>
<dbReference type="EMBL" id="MUNK01000332">
    <property type="protein sequence ID" value="OTA22931.1"/>
    <property type="molecule type" value="Genomic_DNA"/>
</dbReference>
<dbReference type="OrthoDB" id="6133115at2759"/>
<dbReference type="AlphaFoldDB" id="A0A1Z5SQB5"/>
<sequence>MGFRSTTMGLRGRWLSWAVAAAALQGFLLLGYDQGVMSGLIGVDTNAFGQQFNEPDANMQGIITSIYDIGCAAGCLFCFFYGELFGRKVMIISGGSIMILGTILLGASYGIPQLLVGRIVTGVGNGINSSTVPAYQAEFAKPEHRGKLLCAQGTVTIVGLCIAYWLDYGLSFVDGGVQWRFPISFQAFFAIFLVLQMLPLPESPRWLVEKGRISEASHIIAALKDADEDDEEVVLLRRQIETSIEIESAGGPFRYSELFTGGKLQNGRRLILCGMCNMMQQFTGSNMINYYAPTVYQNAMGLTRNLSLILGGCTSLTYLLGSAIPLFVVDRFGRRALLIASAGGLCLCFAMAAILLSLDTKGGAYGATAFVFLFQIFMGFGWLPMPWFYPSEVTTTRIRSRGQAFGGFINWMCVFIVVQITPIAIQNINWRTFIIFAVLCFCWMPIVYCFFPETSRLQLEDIDHLFEKGGITGGVFKAKGGRTVEPGYHASHPNMEGVEKSAEEAVGMEKLSGKSLDEGL</sequence>
<dbReference type="PROSITE" id="PS00217">
    <property type="entry name" value="SUGAR_TRANSPORT_2"/>
    <property type="match status" value="1"/>
</dbReference>
<name>A0A1Z5SQB5_HORWE</name>
<feature type="transmembrane region" description="Helical" evidence="8">
    <location>
        <begin position="431"/>
        <end position="451"/>
    </location>
</feature>
<feature type="transmembrane region" description="Helical" evidence="8">
    <location>
        <begin position="178"/>
        <end position="200"/>
    </location>
</feature>
<comment type="similarity">
    <text evidence="2 7">Belongs to the major facilitator superfamily. Sugar transporter (TC 2.A.1.1) family.</text>
</comment>
<evidence type="ECO:0000313" key="10">
    <source>
        <dbReference type="EMBL" id="OTA22931.1"/>
    </source>
</evidence>
<comment type="subcellular location">
    <subcellularLocation>
        <location evidence="1">Membrane</location>
        <topology evidence="1">Multi-pass membrane protein</topology>
    </subcellularLocation>
</comment>
<dbReference type="PANTHER" id="PTHR48022">
    <property type="entry name" value="PLASTIDIC GLUCOSE TRANSPORTER 4"/>
    <property type="match status" value="1"/>
</dbReference>
<protein>
    <recommendedName>
        <fullName evidence="9">Major facilitator superfamily (MFS) profile domain-containing protein</fullName>
    </recommendedName>
</protein>
<feature type="domain" description="Major facilitator superfamily (MFS) profile" evidence="9">
    <location>
        <begin position="19"/>
        <end position="455"/>
    </location>
</feature>
<dbReference type="NCBIfam" id="TIGR00879">
    <property type="entry name" value="SP"/>
    <property type="match status" value="1"/>
</dbReference>
<evidence type="ECO:0000256" key="4">
    <source>
        <dbReference type="ARBA" id="ARBA00022692"/>
    </source>
</evidence>
<evidence type="ECO:0000256" key="2">
    <source>
        <dbReference type="ARBA" id="ARBA00010992"/>
    </source>
</evidence>
<feature type="transmembrane region" description="Helical" evidence="8">
    <location>
        <begin position="89"/>
        <end position="109"/>
    </location>
</feature>
<keyword evidence="6 8" id="KW-0472">Membrane</keyword>
<proteinExistence type="inferred from homology"/>
<feature type="transmembrane region" description="Helical" evidence="8">
    <location>
        <begin position="148"/>
        <end position="166"/>
    </location>
</feature>
<dbReference type="PRINTS" id="PR00171">
    <property type="entry name" value="SUGRTRNSPORT"/>
</dbReference>
<feature type="transmembrane region" description="Helical" evidence="8">
    <location>
        <begin position="308"/>
        <end position="329"/>
    </location>
</feature>
<dbReference type="InParanoid" id="A0A1Z5SQB5"/>
<dbReference type="PANTHER" id="PTHR48022:SF28">
    <property type="entry name" value="MAJOR FACILITATOR SUPERFAMILY (MFS) PROFILE DOMAIN-CONTAINING PROTEIN-RELATED"/>
    <property type="match status" value="1"/>
</dbReference>
<evidence type="ECO:0000313" key="11">
    <source>
        <dbReference type="Proteomes" id="UP000194280"/>
    </source>
</evidence>
<keyword evidence="5 8" id="KW-1133">Transmembrane helix</keyword>
<dbReference type="GO" id="GO:0016020">
    <property type="term" value="C:membrane"/>
    <property type="evidence" value="ECO:0007669"/>
    <property type="project" value="UniProtKB-SubCell"/>
</dbReference>
<keyword evidence="11" id="KW-1185">Reference proteome</keyword>
<evidence type="ECO:0000256" key="5">
    <source>
        <dbReference type="ARBA" id="ARBA00022989"/>
    </source>
</evidence>